<evidence type="ECO:0000313" key="1">
    <source>
        <dbReference type="EMBL" id="WCT74976.1"/>
    </source>
</evidence>
<dbReference type="SUPFAM" id="SSF51182">
    <property type="entry name" value="RmlC-like cupins"/>
    <property type="match status" value="1"/>
</dbReference>
<dbReference type="InterPro" id="IPR011051">
    <property type="entry name" value="RmlC_Cupin_sf"/>
</dbReference>
<sequence>MPRVIAPAEASPAIDLDTFLGEVERAGFDPRCEDSFASLGPALGQLGADRAFLGDRLVDLLTRDGAGQGASNPYGAQVVMLHRGDGWFVRANIWPAAHEAAMRASGPRPFFYGVPHDHNFSFLTVGYFGPGYWSDYWDYDHGAVAGFTGEPAGLRFVERSRLSPGRILLYRAHRDVHSQHPPDSVSVSLNLMQQAPGQGWRDQYRFDVETGTVDGIVSAQAAEGLVALLPALGGAEGMDLLDRFAKGHPSQRIRFGCIEALAGAAADFDATVDIYARATRASDPFVSGMARHRLGQIEQGAAWRRKAAP</sequence>
<keyword evidence="2" id="KW-1185">Reference proteome</keyword>
<evidence type="ECO:0000313" key="2">
    <source>
        <dbReference type="Proteomes" id="UP001220395"/>
    </source>
</evidence>
<dbReference type="RefSeq" id="WP_273690448.1">
    <property type="nucleotide sequence ID" value="NZ_CP117411.1"/>
</dbReference>
<dbReference type="Proteomes" id="UP001220395">
    <property type="component" value="Chromosome"/>
</dbReference>
<gene>
    <name evidence="1" type="ORF">PQ455_07085</name>
</gene>
<organism evidence="1 2">
    <name type="scientific">Sphingomonas naphthae</name>
    <dbReference type="NCBI Taxonomy" id="1813468"/>
    <lineage>
        <taxon>Bacteria</taxon>
        <taxon>Pseudomonadati</taxon>
        <taxon>Pseudomonadota</taxon>
        <taxon>Alphaproteobacteria</taxon>
        <taxon>Sphingomonadales</taxon>
        <taxon>Sphingomonadaceae</taxon>
        <taxon>Sphingomonas</taxon>
    </lineage>
</organism>
<reference evidence="1 2" key="1">
    <citation type="submission" date="2023-02" db="EMBL/GenBank/DDBJ databases">
        <title>Genome sequence of Sphingomonas naphthae.</title>
        <authorList>
            <person name="Kim S."/>
            <person name="Heo J."/>
            <person name="Kwon S.-W."/>
        </authorList>
    </citation>
    <scope>NUCLEOTIDE SEQUENCE [LARGE SCALE GENOMIC DNA]</scope>
    <source>
        <strain evidence="1 2">KACC 18716</strain>
    </source>
</reference>
<proteinExistence type="predicted"/>
<dbReference type="EMBL" id="CP117411">
    <property type="protein sequence ID" value="WCT74976.1"/>
    <property type="molecule type" value="Genomic_DNA"/>
</dbReference>
<accession>A0ABY7TPR4</accession>
<name>A0ABY7TPR4_9SPHN</name>
<protein>
    <submittedName>
        <fullName evidence="1">Transposase</fullName>
    </submittedName>
</protein>